<reference evidence="1 2" key="1">
    <citation type="submission" date="2021-03" db="EMBL/GenBank/DDBJ databases">
        <title>Sequencing the genomes of 1000 actinobacteria strains.</title>
        <authorList>
            <person name="Klenk H.-P."/>
        </authorList>
    </citation>
    <scope>NUCLEOTIDE SEQUENCE [LARGE SCALE GENOMIC DNA]</scope>
    <source>
        <strain evidence="1 2">DSM 18824</strain>
    </source>
</reference>
<sequence length="99" mass="9575">MGGGASTTSGTAATGWGTATGVPSGASALISSTVSSPTGRTPSVITTMQPGITCWARFALPGTRIPSAGVRQAPGANRRSAIPACPSSGVRGGRYAVAV</sequence>
<protein>
    <submittedName>
        <fullName evidence="1">Uncharacterized protein</fullName>
    </submittedName>
</protein>
<dbReference type="EMBL" id="JAGINT010000002">
    <property type="protein sequence ID" value="MBP2356748.1"/>
    <property type="molecule type" value="Genomic_DNA"/>
</dbReference>
<dbReference type="Proteomes" id="UP000755585">
    <property type="component" value="Unassembled WGS sequence"/>
</dbReference>
<accession>A0ABS4UYL2</accession>
<keyword evidence="2" id="KW-1185">Reference proteome</keyword>
<evidence type="ECO:0000313" key="1">
    <source>
        <dbReference type="EMBL" id="MBP2356748.1"/>
    </source>
</evidence>
<proteinExistence type="predicted"/>
<gene>
    <name evidence="1" type="ORF">JOF29_007858</name>
</gene>
<comment type="caution">
    <text evidence="1">The sequence shown here is derived from an EMBL/GenBank/DDBJ whole genome shotgun (WGS) entry which is preliminary data.</text>
</comment>
<organism evidence="1 2">
    <name type="scientific">Kribbella aluminosa</name>
    <dbReference type="NCBI Taxonomy" id="416017"/>
    <lineage>
        <taxon>Bacteria</taxon>
        <taxon>Bacillati</taxon>
        <taxon>Actinomycetota</taxon>
        <taxon>Actinomycetes</taxon>
        <taxon>Propionibacteriales</taxon>
        <taxon>Kribbellaceae</taxon>
        <taxon>Kribbella</taxon>
    </lineage>
</organism>
<dbReference type="RefSeq" id="WP_209699212.1">
    <property type="nucleotide sequence ID" value="NZ_JAGINT010000002.1"/>
</dbReference>
<name>A0ABS4UYL2_9ACTN</name>
<evidence type="ECO:0000313" key="2">
    <source>
        <dbReference type="Proteomes" id="UP000755585"/>
    </source>
</evidence>